<feature type="domain" description="ATP synthase F1 complex delta/epsilon subunit N-terminal" evidence="9">
    <location>
        <begin position="1"/>
        <end position="77"/>
    </location>
</feature>
<dbReference type="AlphaFoldDB" id="A0AAP2DQ35"/>
<protein>
    <submittedName>
        <fullName evidence="10">ATP synthase F1 subunit epsilon</fullName>
    </submittedName>
</protein>
<dbReference type="NCBIfam" id="TIGR01216">
    <property type="entry name" value="ATP_synt_epsi"/>
    <property type="match status" value="1"/>
</dbReference>
<dbReference type="EMBL" id="JAHESF010000019">
    <property type="protein sequence ID" value="MBT1698907.1"/>
    <property type="molecule type" value="Genomic_DNA"/>
</dbReference>
<dbReference type="SUPFAM" id="SSF51344">
    <property type="entry name" value="Epsilon subunit of F1F0-ATP synthase N-terminal domain"/>
    <property type="match status" value="1"/>
</dbReference>
<accession>A0AAP2DQ35</accession>
<evidence type="ECO:0000313" key="11">
    <source>
        <dbReference type="Proteomes" id="UP001319200"/>
    </source>
</evidence>
<evidence type="ECO:0000256" key="2">
    <source>
        <dbReference type="ARBA" id="ARBA00004184"/>
    </source>
</evidence>
<keyword evidence="7 8" id="KW-0139">CF(1)</keyword>
<evidence type="ECO:0000256" key="4">
    <source>
        <dbReference type="ARBA" id="ARBA00022448"/>
    </source>
</evidence>
<keyword evidence="8" id="KW-0066">ATP synthesis</keyword>
<organism evidence="10 11">
    <name type="scientific">Chryseosolibacter histidini</name>
    <dbReference type="NCBI Taxonomy" id="2782349"/>
    <lineage>
        <taxon>Bacteria</taxon>
        <taxon>Pseudomonadati</taxon>
        <taxon>Bacteroidota</taxon>
        <taxon>Cytophagia</taxon>
        <taxon>Cytophagales</taxon>
        <taxon>Chryseotaleaceae</taxon>
        <taxon>Chryseosolibacter</taxon>
    </lineage>
</organism>
<evidence type="ECO:0000259" key="9">
    <source>
        <dbReference type="Pfam" id="PF02823"/>
    </source>
</evidence>
<dbReference type="CDD" id="cd12152">
    <property type="entry name" value="F1-ATPase_delta"/>
    <property type="match status" value="1"/>
</dbReference>
<evidence type="ECO:0000256" key="5">
    <source>
        <dbReference type="ARBA" id="ARBA00023065"/>
    </source>
</evidence>
<proteinExistence type="inferred from homology"/>
<dbReference type="Gene3D" id="2.60.15.10">
    <property type="entry name" value="F0F1 ATP synthase delta/epsilon subunit, N-terminal"/>
    <property type="match status" value="1"/>
</dbReference>
<evidence type="ECO:0000256" key="1">
    <source>
        <dbReference type="ARBA" id="ARBA00003543"/>
    </source>
</evidence>
<comment type="subunit">
    <text evidence="8">F-type ATPases have 2 components, CF(1) - the catalytic core - and CF(0) - the membrane proton channel. CF(1) has five subunits: alpha(3), beta(3), gamma(1), delta(1), epsilon(1). CF(0) has three main subunits: a, b and c.</text>
</comment>
<comment type="caution">
    <text evidence="10">The sequence shown here is derived from an EMBL/GenBank/DDBJ whole genome shotgun (WGS) entry which is preliminary data.</text>
</comment>
<keyword evidence="4 8" id="KW-0813">Transport</keyword>
<evidence type="ECO:0000313" key="10">
    <source>
        <dbReference type="EMBL" id="MBT1698907.1"/>
    </source>
</evidence>
<dbReference type="InterPro" id="IPR020546">
    <property type="entry name" value="ATP_synth_F1_dsu/esu_N"/>
</dbReference>
<evidence type="ECO:0000256" key="3">
    <source>
        <dbReference type="ARBA" id="ARBA00005712"/>
    </source>
</evidence>
<dbReference type="GO" id="GO:0012505">
    <property type="term" value="C:endomembrane system"/>
    <property type="evidence" value="ECO:0007669"/>
    <property type="project" value="UniProtKB-SubCell"/>
</dbReference>
<evidence type="ECO:0000256" key="6">
    <source>
        <dbReference type="ARBA" id="ARBA00023136"/>
    </source>
</evidence>
<keyword evidence="11" id="KW-1185">Reference proteome</keyword>
<dbReference type="InterPro" id="IPR001469">
    <property type="entry name" value="ATP_synth_F1_dsu/esu"/>
</dbReference>
<dbReference type="RefSeq" id="WP_254165956.1">
    <property type="nucleotide sequence ID" value="NZ_JAHESF010000019.1"/>
</dbReference>
<dbReference type="GO" id="GO:0045259">
    <property type="term" value="C:proton-transporting ATP synthase complex"/>
    <property type="evidence" value="ECO:0007669"/>
    <property type="project" value="UniProtKB-KW"/>
</dbReference>
<name>A0AAP2DQ35_9BACT</name>
<keyword evidence="6" id="KW-0472">Membrane</keyword>
<comment type="similarity">
    <text evidence="3 8">Belongs to the ATPase epsilon chain family.</text>
</comment>
<dbReference type="Proteomes" id="UP001319200">
    <property type="component" value="Unassembled WGS sequence"/>
</dbReference>
<evidence type="ECO:0000256" key="8">
    <source>
        <dbReference type="RuleBase" id="RU003656"/>
    </source>
</evidence>
<evidence type="ECO:0000256" key="7">
    <source>
        <dbReference type="ARBA" id="ARBA00023196"/>
    </source>
</evidence>
<dbReference type="Pfam" id="PF02823">
    <property type="entry name" value="ATP-synt_DE_N"/>
    <property type="match status" value="1"/>
</dbReference>
<sequence>MHLEILTPEKKVFEGNVSIATFPGTDGSFQVMDHHAPLISLLKEGVVEYKSKDTKESLNITGGVVEVLKNKVILLADGIVG</sequence>
<keyword evidence="5 8" id="KW-0406">Ion transport</keyword>
<dbReference type="InterPro" id="IPR036771">
    <property type="entry name" value="ATPsynth_dsu/esu_N"/>
</dbReference>
<gene>
    <name evidence="10" type="primary">atpC</name>
    <name evidence="10" type="ORF">KK083_18585</name>
</gene>
<dbReference type="GO" id="GO:0046933">
    <property type="term" value="F:proton-transporting ATP synthase activity, rotational mechanism"/>
    <property type="evidence" value="ECO:0007669"/>
    <property type="project" value="InterPro"/>
</dbReference>
<comment type="subcellular location">
    <subcellularLocation>
        <location evidence="2">Endomembrane system</location>
        <topology evidence="2">Peripheral membrane protein</topology>
    </subcellularLocation>
</comment>
<reference evidence="10 11" key="1">
    <citation type="submission" date="2021-05" db="EMBL/GenBank/DDBJ databases">
        <title>A Polyphasic approach of four new species of the genus Ohtaekwangia: Ohtaekwangia histidinii sp. nov., Ohtaekwangia cretensis sp. nov., Ohtaekwangia indiensis sp. nov., Ohtaekwangia reichenbachii sp. nov. from diverse environment.</title>
        <authorList>
            <person name="Octaviana S."/>
        </authorList>
    </citation>
    <scope>NUCLEOTIDE SEQUENCE [LARGE SCALE GENOMIC DNA]</scope>
    <source>
        <strain evidence="10 11">PWU4</strain>
    </source>
</reference>
<comment type="function">
    <text evidence="1">Produces ATP from ADP in the presence of a proton gradient across the membrane.</text>
</comment>